<proteinExistence type="predicted"/>
<evidence type="ECO:0000256" key="1">
    <source>
        <dbReference type="SAM" id="Coils"/>
    </source>
</evidence>
<evidence type="ECO:0000313" key="3">
    <source>
        <dbReference type="EMBL" id="SDF01710.1"/>
    </source>
</evidence>
<dbReference type="EMBL" id="FNBS01000002">
    <property type="protein sequence ID" value="SDF01710.1"/>
    <property type="molecule type" value="Genomic_DNA"/>
</dbReference>
<evidence type="ECO:0000313" key="4">
    <source>
        <dbReference type="Proteomes" id="UP000183404"/>
    </source>
</evidence>
<feature type="region of interest" description="Disordered" evidence="2">
    <location>
        <begin position="77"/>
        <end position="103"/>
    </location>
</feature>
<gene>
    <name evidence="3" type="ORF">SAMN04244560_00106</name>
</gene>
<dbReference type="AlphaFoldDB" id="A0A1I1X1A7"/>
<reference evidence="3 4" key="1">
    <citation type="submission" date="2016-10" db="EMBL/GenBank/DDBJ databases">
        <authorList>
            <person name="de Groot N.N."/>
        </authorList>
    </citation>
    <scope>NUCLEOTIDE SEQUENCE [LARGE SCALE GENOMIC DNA]</scope>
    <source>
        <strain evidence="3 4">DSM 569</strain>
    </source>
</reference>
<evidence type="ECO:0000256" key="2">
    <source>
        <dbReference type="SAM" id="MobiDB-lite"/>
    </source>
</evidence>
<protein>
    <recommendedName>
        <fullName evidence="5">Ribbon-helix-helix protein, copG family</fullName>
    </recommendedName>
</protein>
<feature type="coiled-coil region" evidence="1">
    <location>
        <begin position="45"/>
        <end position="72"/>
    </location>
</feature>
<feature type="compositionally biased region" description="Basic and acidic residues" evidence="2">
    <location>
        <begin position="90"/>
        <end position="103"/>
    </location>
</feature>
<evidence type="ECO:0008006" key="5">
    <source>
        <dbReference type="Google" id="ProtNLM"/>
    </source>
</evidence>
<dbReference type="RefSeq" id="WP_074591892.1">
    <property type="nucleotide sequence ID" value="NZ_FNBS01000002.1"/>
</dbReference>
<accession>A0A1I1X1A7</accession>
<organism evidence="3 4">
    <name type="scientific">Thermoanaerobacter thermohydrosulfuricus</name>
    <name type="common">Clostridium thermohydrosulfuricum</name>
    <dbReference type="NCBI Taxonomy" id="1516"/>
    <lineage>
        <taxon>Bacteria</taxon>
        <taxon>Bacillati</taxon>
        <taxon>Bacillota</taxon>
        <taxon>Clostridia</taxon>
        <taxon>Thermoanaerobacterales</taxon>
        <taxon>Thermoanaerobacteraceae</taxon>
        <taxon>Thermoanaerobacter</taxon>
    </lineage>
</organism>
<sequence length="117" mass="13424">MNKYTFRVKNDDAEILSVLSSLQGKERGDFIREAIKFYIKNKDTAEQISNSIQEIQETVNALSKDVAEIREMIKKLSAGTQTNTEAEDFAAERPDKNGRRKNNEKILKELVNDFLNL</sequence>
<dbReference type="Proteomes" id="UP000183404">
    <property type="component" value="Unassembled WGS sequence"/>
</dbReference>
<keyword evidence="1" id="KW-0175">Coiled coil</keyword>
<name>A0A1I1X1A7_THETY</name>